<dbReference type="InterPro" id="IPR036568">
    <property type="entry name" value="GGCT-like_sf"/>
</dbReference>
<dbReference type="Gene3D" id="3.10.490.10">
    <property type="entry name" value="Gamma-glutamyl cyclotransferase-like"/>
    <property type="match status" value="1"/>
</dbReference>
<evidence type="ECO:0000313" key="3">
    <source>
        <dbReference type="Proteomes" id="UP001589716"/>
    </source>
</evidence>
<protein>
    <submittedName>
        <fullName evidence="2">Gamma-glutamylcyclotransferase family protein</fullName>
    </submittedName>
</protein>
<accession>A0ABV5QNT5</accession>
<dbReference type="CDD" id="cd06661">
    <property type="entry name" value="GGCT_like"/>
    <property type="match status" value="1"/>
</dbReference>
<dbReference type="EMBL" id="JBHMCT010000008">
    <property type="protein sequence ID" value="MFB9555097.1"/>
    <property type="molecule type" value="Genomic_DNA"/>
</dbReference>
<gene>
    <name evidence="2" type="ORF">ACFFTP_12960</name>
</gene>
<evidence type="ECO:0000313" key="2">
    <source>
        <dbReference type="EMBL" id="MFB9555097.1"/>
    </source>
</evidence>
<reference evidence="2 3" key="1">
    <citation type="submission" date="2024-09" db="EMBL/GenBank/DDBJ databases">
        <authorList>
            <person name="Sun Q."/>
            <person name="Mori K."/>
        </authorList>
    </citation>
    <scope>NUCLEOTIDE SEQUENCE [LARGE SCALE GENOMIC DNA]</scope>
    <source>
        <strain evidence="2 3">JCM 4414</strain>
    </source>
</reference>
<evidence type="ECO:0000259" key="1">
    <source>
        <dbReference type="Pfam" id="PF06094"/>
    </source>
</evidence>
<organism evidence="2 3">
    <name type="scientific">Streptomyces roseoviridis</name>
    <dbReference type="NCBI Taxonomy" id="67361"/>
    <lineage>
        <taxon>Bacteria</taxon>
        <taxon>Bacillati</taxon>
        <taxon>Actinomycetota</taxon>
        <taxon>Actinomycetes</taxon>
        <taxon>Kitasatosporales</taxon>
        <taxon>Streptomycetaceae</taxon>
        <taxon>Streptomyces</taxon>
    </lineage>
</organism>
<comment type="caution">
    <text evidence="2">The sequence shown here is derived from an EMBL/GenBank/DDBJ whole genome shotgun (WGS) entry which is preliminary data.</text>
</comment>
<name>A0ABV5QNT5_9ACTN</name>
<proteinExistence type="predicted"/>
<keyword evidence="3" id="KW-1185">Reference proteome</keyword>
<sequence>MRTPELPFFVYGTLRPGAYNHDRFLLGRTAAEEEAELPGAVLHDGPGYPYVVPGAGRVLGALMTAAPGAYGELLTVLDRVELPAGYRRTARDVLRTRDGALVRAWVYEAAPGAALGARIGSGDWFNRVPGAPRTP</sequence>
<dbReference type="RefSeq" id="WP_345488558.1">
    <property type="nucleotide sequence ID" value="NZ_BAAAWU010000001.1"/>
</dbReference>
<feature type="domain" description="Gamma-glutamylcyclotransferase AIG2-like" evidence="1">
    <location>
        <begin position="8"/>
        <end position="124"/>
    </location>
</feature>
<dbReference type="Proteomes" id="UP001589716">
    <property type="component" value="Unassembled WGS sequence"/>
</dbReference>
<dbReference type="SUPFAM" id="SSF110857">
    <property type="entry name" value="Gamma-glutamyl cyclotransferase-like"/>
    <property type="match status" value="1"/>
</dbReference>
<dbReference type="InterPro" id="IPR009288">
    <property type="entry name" value="AIG2-like_dom"/>
</dbReference>
<dbReference type="InterPro" id="IPR013024">
    <property type="entry name" value="GGCT-like"/>
</dbReference>
<dbReference type="Pfam" id="PF06094">
    <property type="entry name" value="GGACT"/>
    <property type="match status" value="1"/>
</dbReference>